<comment type="caution">
    <text evidence="1">The sequence shown here is derived from an EMBL/GenBank/DDBJ whole genome shotgun (WGS) entry which is preliminary data.</text>
</comment>
<keyword evidence="2" id="KW-1185">Reference proteome</keyword>
<sequence length="38" mass="4248">MCCFSENSTFLARADTHKILLQGKLDSENHPKTTLLPS</sequence>
<evidence type="ECO:0000313" key="1">
    <source>
        <dbReference type="EMBL" id="EMS31215.1"/>
    </source>
</evidence>
<accession>M7X111</accession>
<dbReference type="Proteomes" id="UP000010953">
    <property type="component" value="Unassembled WGS sequence"/>
</dbReference>
<proteinExistence type="predicted"/>
<organism evidence="1 2">
    <name type="scientific">Mariniradius saccharolyticus AK6</name>
    <dbReference type="NCBI Taxonomy" id="1239962"/>
    <lineage>
        <taxon>Bacteria</taxon>
        <taxon>Pseudomonadati</taxon>
        <taxon>Bacteroidota</taxon>
        <taxon>Cytophagia</taxon>
        <taxon>Cytophagales</taxon>
        <taxon>Cyclobacteriaceae</taxon>
        <taxon>Mariniradius</taxon>
    </lineage>
</organism>
<name>M7X111_9BACT</name>
<dbReference type="InParanoid" id="M7X111"/>
<protein>
    <submittedName>
        <fullName evidence="1">Uncharacterized protein</fullName>
    </submittedName>
</protein>
<dbReference type="EMBL" id="AMZY02000020">
    <property type="protein sequence ID" value="EMS31215.1"/>
    <property type="molecule type" value="Genomic_DNA"/>
</dbReference>
<evidence type="ECO:0000313" key="2">
    <source>
        <dbReference type="Proteomes" id="UP000010953"/>
    </source>
</evidence>
<gene>
    <name evidence="1" type="ORF">C943_02362</name>
</gene>
<reference evidence="1" key="1">
    <citation type="submission" date="2013-01" db="EMBL/GenBank/DDBJ databases">
        <title>Genome assembly of Mariniradius saccharolyticus AK6.</title>
        <authorList>
            <person name="Vaidya B."/>
            <person name="Khatri I."/>
            <person name="Tanuku N.R.S."/>
            <person name="Subramanian S."/>
            <person name="Pinnaka A."/>
        </authorList>
    </citation>
    <scope>NUCLEOTIDE SEQUENCE [LARGE SCALE GENOMIC DNA]</scope>
    <source>
        <strain evidence="1">AK6</strain>
    </source>
</reference>
<dbReference type="AlphaFoldDB" id="M7X111"/>